<sequence>MSKRVRSSNDLLSLGTTARGDIGVEEVMAAADLGSSTGWAQTLELRRQQLGCDESRGGRGGAGIRDGLGKLEQRSSTVE</sequence>
<evidence type="ECO:0000313" key="3">
    <source>
        <dbReference type="Proteomes" id="UP001457282"/>
    </source>
</evidence>
<evidence type="ECO:0000313" key="2">
    <source>
        <dbReference type="EMBL" id="KAK9931888.1"/>
    </source>
</evidence>
<dbReference type="AlphaFoldDB" id="A0AAW1X7A3"/>
<accession>A0AAW1X7A3</accession>
<dbReference type="EMBL" id="JBEDUW010000004">
    <property type="protein sequence ID" value="KAK9931888.1"/>
    <property type="molecule type" value="Genomic_DNA"/>
</dbReference>
<feature type="region of interest" description="Disordered" evidence="1">
    <location>
        <begin position="51"/>
        <end position="79"/>
    </location>
</feature>
<keyword evidence="3" id="KW-1185">Reference proteome</keyword>
<reference evidence="2 3" key="1">
    <citation type="journal article" date="2023" name="G3 (Bethesda)">
        <title>A chromosome-length genome assembly and annotation of blackberry (Rubus argutus, cv. 'Hillquist').</title>
        <authorList>
            <person name="Bruna T."/>
            <person name="Aryal R."/>
            <person name="Dudchenko O."/>
            <person name="Sargent D.J."/>
            <person name="Mead D."/>
            <person name="Buti M."/>
            <person name="Cavallini A."/>
            <person name="Hytonen T."/>
            <person name="Andres J."/>
            <person name="Pham M."/>
            <person name="Weisz D."/>
            <person name="Mascagni F."/>
            <person name="Usai G."/>
            <person name="Natali L."/>
            <person name="Bassil N."/>
            <person name="Fernandez G.E."/>
            <person name="Lomsadze A."/>
            <person name="Armour M."/>
            <person name="Olukolu B."/>
            <person name="Poorten T."/>
            <person name="Britton C."/>
            <person name="Davik J."/>
            <person name="Ashrafi H."/>
            <person name="Aiden E.L."/>
            <person name="Borodovsky M."/>
            <person name="Worthington M."/>
        </authorList>
    </citation>
    <scope>NUCLEOTIDE SEQUENCE [LARGE SCALE GENOMIC DNA]</scope>
    <source>
        <strain evidence="2">PI 553951</strain>
    </source>
</reference>
<proteinExistence type="predicted"/>
<gene>
    <name evidence="2" type="ORF">M0R45_019144</name>
</gene>
<protein>
    <submittedName>
        <fullName evidence="2">Uncharacterized protein</fullName>
    </submittedName>
</protein>
<evidence type="ECO:0000256" key="1">
    <source>
        <dbReference type="SAM" id="MobiDB-lite"/>
    </source>
</evidence>
<dbReference type="Proteomes" id="UP001457282">
    <property type="component" value="Unassembled WGS sequence"/>
</dbReference>
<name>A0AAW1X7A3_RUBAR</name>
<comment type="caution">
    <text evidence="2">The sequence shown here is derived from an EMBL/GenBank/DDBJ whole genome shotgun (WGS) entry which is preliminary data.</text>
</comment>
<organism evidence="2 3">
    <name type="scientific">Rubus argutus</name>
    <name type="common">Southern blackberry</name>
    <dbReference type="NCBI Taxonomy" id="59490"/>
    <lineage>
        <taxon>Eukaryota</taxon>
        <taxon>Viridiplantae</taxon>
        <taxon>Streptophyta</taxon>
        <taxon>Embryophyta</taxon>
        <taxon>Tracheophyta</taxon>
        <taxon>Spermatophyta</taxon>
        <taxon>Magnoliopsida</taxon>
        <taxon>eudicotyledons</taxon>
        <taxon>Gunneridae</taxon>
        <taxon>Pentapetalae</taxon>
        <taxon>rosids</taxon>
        <taxon>fabids</taxon>
        <taxon>Rosales</taxon>
        <taxon>Rosaceae</taxon>
        <taxon>Rosoideae</taxon>
        <taxon>Rosoideae incertae sedis</taxon>
        <taxon>Rubus</taxon>
    </lineage>
</organism>